<dbReference type="GO" id="GO:0005737">
    <property type="term" value="C:cytoplasm"/>
    <property type="evidence" value="ECO:0007669"/>
    <property type="project" value="TreeGrafter"/>
</dbReference>
<evidence type="ECO:0000313" key="3">
    <source>
        <dbReference type="Proteomes" id="UP001139955"/>
    </source>
</evidence>
<dbReference type="PIRSF" id="PIRSF001439">
    <property type="entry name" value="CryM"/>
    <property type="match status" value="1"/>
</dbReference>
<dbReference type="PANTHER" id="PTHR13812">
    <property type="entry name" value="KETIMINE REDUCTASE MU-CRYSTALLIN"/>
    <property type="match status" value="1"/>
</dbReference>
<reference evidence="2" key="2">
    <citation type="journal article" date="2023" name="mSystems">
        <title>Charting the Lipopeptidome of Nonpathogenic Pseudomonas.</title>
        <authorList>
            <person name="Cesa-Luna C."/>
            <person name="Geudens N."/>
            <person name="Girard L."/>
            <person name="De Roo V."/>
            <person name="Maklad H.R."/>
            <person name="Martins J.C."/>
            <person name="Hofte M."/>
            <person name="De Mot R."/>
        </authorList>
    </citation>
    <scope>NUCLEOTIDE SEQUENCE</scope>
    <source>
        <strain evidence="2">B1M3-32</strain>
    </source>
</reference>
<proteinExistence type="inferred from homology"/>
<dbReference type="InterPro" id="IPR003462">
    <property type="entry name" value="ODC_Mu_crystall"/>
</dbReference>
<dbReference type="GO" id="GO:0016491">
    <property type="term" value="F:oxidoreductase activity"/>
    <property type="evidence" value="ECO:0007669"/>
    <property type="project" value="UniProtKB-ARBA"/>
</dbReference>
<organism evidence="2 3">
    <name type="scientific">Pseudomonas koreensis</name>
    <dbReference type="NCBI Taxonomy" id="198620"/>
    <lineage>
        <taxon>Bacteria</taxon>
        <taxon>Pseudomonadati</taxon>
        <taxon>Pseudomonadota</taxon>
        <taxon>Gammaproteobacteria</taxon>
        <taxon>Pseudomonadales</taxon>
        <taxon>Pseudomonadaceae</taxon>
        <taxon>Pseudomonas</taxon>
    </lineage>
</organism>
<comment type="similarity">
    <text evidence="1">Belongs to the ornithine cyclodeaminase/mu-crystallin family.</text>
</comment>
<evidence type="ECO:0000256" key="1">
    <source>
        <dbReference type="ARBA" id="ARBA00008903"/>
    </source>
</evidence>
<dbReference type="Gene3D" id="3.40.50.720">
    <property type="entry name" value="NAD(P)-binding Rossmann-like Domain"/>
    <property type="match status" value="1"/>
</dbReference>
<reference evidence="2" key="1">
    <citation type="submission" date="2022-09" db="EMBL/GenBank/DDBJ databases">
        <authorList>
            <person name="Cesa-Luna C."/>
            <person name="Girard L."/>
            <person name="Lood C."/>
            <person name="Hofte M."/>
            <person name="De Mot R."/>
        </authorList>
    </citation>
    <scope>NUCLEOTIDE SEQUENCE</scope>
    <source>
        <strain evidence="2">B1M3-32</strain>
    </source>
</reference>
<dbReference type="Pfam" id="PF02423">
    <property type="entry name" value="OCD_Mu_crystall"/>
    <property type="match status" value="1"/>
</dbReference>
<dbReference type="Proteomes" id="UP001139955">
    <property type="component" value="Unassembled WGS sequence"/>
</dbReference>
<dbReference type="RefSeq" id="WP_301621674.1">
    <property type="nucleotide sequence ID" value="NZ_JAOSKY010000004.1"/>
</dbReference>
<dbReference type="EMBL" id="JAOSKY010000004">
    <property type="protein sequence ID" value="MCU7247968.1"/>
    <property type="molecule type" value="Genomic_DNA"/>
</dbReference>
<evidence type="ECO:0000313" key="2">
    <source>
        <dbReference type="EMBL" id="MCU7247968.1"/>
    </source>
</evidence>
<dbReference type="SUPFAM" id="SSF51735">
    <property type="entry name" value="NAD(P)-binding Rossmann-fold domains"/>
    <property type="match status" value="1"/>
</dbReference>
<dbReference type="Gene3D" id="3.30.1780.10">
    <property type="entry name" value="ornithine cyclodeaminase, domain 1"/>
    <property type="match status" value="1"/>
</dbReference>
<dbReference type="AlphaFoldDB" id="A0A9X3BCC3"/>
<dbReference type="InterPro" id="IPR036291">
    <property type="entry name" value="NAD(P)-bd_dom_sf"/>
</dbReference>
<dbReference type="PANTHER" id="PTHR13812:SF19">
    <property type="entry name" value="KETIMINE REDUCTASE MU-CRYSTALLIN"/>
    <property type="match status" value="1"/>
</dbReference>
<sequence>MRLIPAQHIEAVLNWEGVLNALQEAHMGARPLGESYFIGDAAYGLFSRGVVLPGRGAGMKMASICPGNSRLDPPLPSEDAAFLVVDENTKKIAAVLDGPTITRFKTAADSALAARYLSREDSQVLLVLGSGPVARALTEAFLHIRPSISQVLLWNRTPEKLIETRDALVQRHLEVSIVRDLDAAVAQADIISSATGSTEPLIHGRHVRPGTHVDLVGGFRPDMQEADCELLGKARIFVDDRACASASGDILIPLQNAVITEAQIEGDLFDLCQLPHFQRGRNEITVYKNAGGAHLDMIVSQYVLSQL</sequence>
<comment type="caution">
    <text evidence="2">The sequence shown here is derived from an EMBL/GenBank/DDBJ whole genome shotgun (WGS) entry which is preliminary data.</text>
</comment>
<dbReference type="FunFam" id="3.40.50.720:FF:000311">
    <property type="entry name" value="Ornithine cyclodeaminase"/>
    <property type="match status" value="1"/>
</dbReference>
<gene>
    <name evidence="2" type="ORF">OC940_09175</name>
</gene>
<dbReference type="InterPro" id="IPR023401">
    <property type="entry name" value="ODC_N"/>
</dbReference>
<protein>
    <submittedName>
        <fullName evidence="2">Ornithine cyclodeaminase</fullName>
    </submittedName>
</protein>
<dbReference type="GO" id="GO:0019752">
    <property type="term" value="P:carboxylic acid metabolic process"/>
    <property type="evidence" value="ECO:0007669"/>
    <property type="project" value="UniProtKB-ARBA"/>
</dbReference>
<accession>A0A9X3BCC3</accession>
<keyword evidence="3" id="KW-1185">Reference proteome</keyword>
<name>A0A9X3BCC3_9PSED</name>